<proteinExistence type="predicted"/>
<dbReference type="EMBL" id="BK015858">
    <property type="protein sequence ID" value="DAD69957.1"/>
    <property type="molecule type" value="Genomic_DNA"/>
</dbReference>
<evidence type="ECO:0000313" key="1">
    <source>
        <dbReference type="EMBL" id="DAD69957.1"/>
    </source>
</evidence>
<sequence length="182" mass="20087">MEIASKYEIAAANLAIALQTDTVSVEQRSELRAAIGSSIDKLVDALNMIIVCYNKRMYAGEIAPEKAAKCVKAEYAAIGLSNVVAYDYFSAAVGAFFTRKTLMALSTDEKLAWVKTIFEQNERCGCQRVKDALFIYCLRLLSHMGIVTADLSFTNLVMREINAITEDRKNAAIMPQALVTEL</sequence>
<organism evidence="1">
    <name type="scientific">Caudovirales sp. ctFWA4</name>
    <dbReference type="NCBI Taxonomy" id="2827628"/>
    <lineage>
        <taxon>Viruses</taxon>
        <taxon>Duplodnaviria</taxon>
        <taxon>Heunggongvirae</taxon>
        <taxon>Uroviricota</taxon>
        <taxon>Caudoviricetes</taxon>
    </lineage>
</organism>
<protein>
    <submittedName>
        <fullName evidence="1">Uncharacterized protein</fullName>
    </submittedName>
</protein>
<accession>A0A8S5LIN3</accession>
<reference evidence="1" key="1">
    <citation type="journal article" date="2021" name="Proc. Natl. Acad. Sci. U.S.A.">
        <title>A Catalog of Tens of Thousands of Viruses from Human Metagenomes Reveals Hidden Associations with Chronic Diseases.</title>
        <authorList>
            <person name="Tisza M.J."/>
            <person name="Buck C.B."/>
        </authorList>
    </citation>
    <scope>NUCLEOTIDE SEQUENCE</scope>
    <source>
        <strain evidence="1">CtFWA4</strain>
    </source>
</reference>
<name>A0A8S5LIN3_9CAUD</name>